<feature type="chain" id="PRO_5040491215" evidence="2">
    <location>
        <begin position="21"/>
        <end position="429"/>
    </location>
</feature>
<name>A0A9P6DU18_9AGAM</name>
<proteinExistence type="predicted"/>
<protein>
    <submittedName>
        <fullName evidence="3">Uncharacterized protein</fullName>
    </submittedName>
</protein>
<feature type="transmembrane region" description="Helical" evidence="1">
    <location>
        <begin position="55"/>
        <end position="75"/>
    </location>
</feature>
<dbReference type="PANTHER" id="PTHR28142:SF1">
    <property type="entry name" value="MITOCHONDRIAL INNER MEMBRANE I-AAA PROTEASE SUPERCOMPLEX SUBUNIT MGR3-RELATED"/>
    <property type="match status" value="1"/>
</dbReference>
<gene>
    <name evidence="3" type="ORF">BS47DRAFT_1393009</name>
</gene>
<dbReference type="Gene3D" id="1.25.40.10">
    <property type="entry name" value="Tetratricopeptide repeat domain"/>
    <property type="match status" value="1"/>
</dbReference>
<evidence type="ECO:0000256" key="2">
    <source>
        <dbReference type="SAM" id="SignalP"/>
    </source>
</evidence>
<comment type="caution">
    <text evidence="3">The sequence shown here is derived from an EMBL/GenBank/DDBJ whole genome shotgun (WGS) entry which is preliminary data.</text>
</comment>
<dbReference type="PANTHER" id="PTHR28142">
    <property type="entry name" value="MITOCHONDRIAL INNER MEMBRANE I-AAA PROTEASE SUPERCOMPLEX SUBUNIT MGR3-RELATED"/>
    <property type="match status" value="1"/>
</dbReference>
<dbReference type="InterPro" id="IPR011990">
    <property type="entry name" value="TPR-like_helical_dom_sf"/>
</dbReference>
<organism evidence="3 4">
    <name type="scientific">Hydnum rufescens UP504</name>
    <dbReference type="NCBI Taxonomy" id="1448309"/>
    <lineage>
        <taxon>Eukaryota</taxon>
        <taxon>Fungi</taxon>
        <taxon>Dikarya</taxon>
        <taxon>Basidiomycota</taxon>
        <taxon>Agaricomycotina</taxon>
        <taxon>Agaricomycetes</taxon>
        <taxon>Cantharellales</taxon>
        <taxon>Hydnaceae</taxon>
        <taxon>Hydnum</taxon>
    </lineage>
</organism>
<dbReference type="Proteomes" id="UP000886523">
    <property type="component" value="Unassembled WGS sequence"/>
</dbReference>
<dbReference type="AlphaFoldDB" id="A0A9P6DU18"/>
<dbReference type="InterPro" id="IPR040201">
    <property type="entry name" value="Mrg3-like"/>
</dbReference>
<evidence type="ECO:0000256" key="1">
    <source>
        <dbReference type="SAM" id="Phobius"/>
    </source>
</evidence>
<reference evidence="3" key="1">
    <citation type="journal article" date="2020" name="Nat. Commun.">
        <title>Large-scale genome sequencing of mycorrhizal fungi provides insights into the early evolution of symbiotic traits.</title>
        <authorList>
            <person name="Miyauchi S."/>
            <person name="Kiss E."/>
            <person name="Kuo A."/>
            <person name="Drula E."/>
            <person name="Kohler A."/>
            <person name="Sanchez-Garcia M."/>
            <person name="Morin E."/>
            <person name="Andreopoulos B."/>
            <person name="Barry K.W."/>
            <person name="Bonito G."/>
            <person name="Buee M."/>
            <person name="Carver A."/>
            <person name="Chen C."/>
            <person name="Cichocki N."/>
            <person name="Clum A."/>
            <person name="Culley D."/>
            <person name="Crous P.W."/>
            <person name="Fauchery L."/>
            <person name="Girlanda M."/>
            <person name="Hayes R.D."/>
            <person name="Keri Z."/>
            <person name="LaButti K."/>
            <person name="Lipzen A."/>
            <person name="Lombard V."/>
            <person name="Magnuson J."/>
            <person name="Maillard F."/>
            <person name="Murat C."/>
            <person name="Nolan M."/>
            <person name="Ohm R.A."/>
            <person name="Pangilinan J."/>
            <person name="Pereira M.F."/>
            <person name="Perotto S."/>
            <person name="Peter M."/>
            <person name="Pfister S."/>
            <person name="Riley R."/>
            <person name="Sitrit Y."/>
            <person name="Stielow J.B."/>
            <person name="Szollosi G."/>
            <person name="Zifcakova L."/>
            <person name="Stursova M."/>
            <person name="Spatafora J.W."/>
            <person name="Tedersoo L."/>
            <person name="Vaario L.M."/>
            <person name="Yamada A."/>
            <person name="Yan M."/>
            <person name="Wang P."/>
            <person name="Xu J."/>
            <person name="Bruns T."/>
            <person name="Baldrian P."/>
            <person name="Vilgalys R."/>
            <person name="Dunand C."/>
            <person name="Henrissat B."/>
            <person name="Grigoriev I.V."/>
            <person name="Hibbett D."/>
            <person name="Nagy L.G."/>
            <person name="Martin F.M."/>
        </authorList>
    </citation>
    <scope>NUCLEOTIDE SEQUENCE</scope>
    <source>
        <strain evidence="3">UP504</strain>
    </source>
</reference>
<dbReference type="SUPFAM" id="SSF48452">
    <property type="entry name" value="TPR-like"/>
    <property type="match status" value="1"/>
</dbReference>
<keyword evidence="1" id="KW-1133">Transmembrane helix</keyword>
<keyword evidence="1" id="KW-0812">Transmembrane</keyword>
<keyword evidence="2" id="KW-0732">Signal</keyword>
<evidence type="ECO:0000313" key="3">
    <source>
        <dbReference type="EMBL" id="KAF9513802.1"/>
    </source>
</evidence>
<evidence type="ECO:0000313" key="4">
    <source>
        <dbReference type="Proteomes" id="UP000886523"/>
    </source>
</evidence>
<accession>A0A9P6DU18</accession>
<sequence>MNHMHMSALRLRFGLRGATASSLLACVGVHARLGRVARLSSFGGQPRNSTGRNGVFTGIAIATGLGAGAYGLIYSKFWTWPQEMRSDIRDAIKARHRKDYRTSARYFQRALDTSRRYEDPTQQLGAAYLLKISGLAIALGSVLEQIPDLGAASQVYKTALDELPRSAPEFQEYSSQPTHASVASDPNEIEGKLWMRAIQIGVRLAEIANRQGDEKREGEYLQRAAHKVRHLLNPKFWPNEGIENNNKLYSGLELPRWADKVEMAGVYERLGEYYNRKGIARLALMSYGSAREILLMTPDQFIGGRTLTSEDRCRGAMMTNNMASILATPPDGSLKEDQVLAHTLAKQALEMVEKARGNGANPECERALVAVLYNMGLMSEIASENAEAQRYFERALAVAKTSGVKEELGGTVAEAALRRGLASRGSARE</sequence>
<keyword evidence="1" id="KW-0472">Membrane</keyword>
<feature type="signal peptide" evidence="2">
    <location>
        <begin position="1"/>
        <end position="20"/>
    </location>
</feature>
<keyword evidence="4" id="KW-1185">Reference proteome</keyword>
<dbReference type="OrthoDB" id="10050400at2759"/>
<dbReference type="EMBL" id="MU128968">
    <property type="protein sequence ID" value="KAF9513802.1"/>
    <property type="molecule type" value="Genomic_DNA"/>
</dbReference>